<evidence type="ECO:0000313" key="7">
    <source>
        <dbReference type="Proteomes" id="UP000092967"/>
    </source>
</evidence>
<evidence type="ECO:0000313" key="6">
    <source>
        <dbReference type="EMBL" id="ANW96618.1"/>
    </source>
</evidence>
<evidence type="ECO:0000256" key="2">
    <source>
        <dbReference type="ARBA" id="ARBA00006906"/>
    </source>
</evidence>
<protein>
    <submittedName>
        <fullName evidence="6">2-dehydro-3-deoxyphosphogluconate aldolase</fullName>
    </submittedName>
</protein>
<accession>A0A1B1Y798</accession>
<dbReference type="KEGG" id="wfu:AXE80_10165"/>
<sequence length="218" mass="23855">MKNKSPFNWDSYYKAPIVGIIRNVPLETVLKIAKTYLEANLYTIEITMNTKGAAEIISTLRNNFPELNVGAGTVCTTEDLNNAINAGAQFIVTPTINEEVIKSAVLQETPIFPGAYTPTEIYKAWNLGASAVKVFPATQLGPQYLKDVLAPLNQIKLLPTGGVSSENIKSFFQAGAVGVGMGSSLLDKKLIENEDYIGLRNHFLKISNEINEFINKQS</sequence>
<dbReference type="NCBIfam" id="TIGR01182">
    <property type="entry name" value="eda"/>
    <property type="match status" value="1"/>
</dbReference>
<keyword evidence="4" id="KW-0456">Lyase</keyword>
<dbReference type="RefSeq" id="WP_068826933.1">
    <property type="nucleotide sequence ID" value="NZ_CP014224.1"/>
</dbReference>
<reference evidence="6 7" key="1">
    <citation type="submission" date="2016-02" db="EMBL/GenBank/DDBJ databases">
        <authorList>
            <person name="Wen L."/>
            <person name="He K."/>
            <person name="Yang H."/>
        </authorList>
    </citation>
    <scope>NUCLEOTIDE SEQUENCE [LARGE SCALE GENOMIC DNA]</scope>
    <source>
        <strain evidence="6 7">CZ1127</strain>
    </source>
</reference>
<comment type="pathway">
    <text evidence="1">Carbohydrate acid metabolism.</text>
</comment>
<dbReference type="STRING" id="1790137.AXE80_10165"/>
<dbReference type="SUPFAM" id="SSF51569">
    <property type="entry name" value="Aldolase"/>
    <property type="match status" value="1"/>
</dbReference>
<comment type="subunit">
    <text evidence="3">Homotrimer.</text>
</comment>
<dbReference type="Pfam" id="PF01081">
    <property type="entry name" value="Aldolase"/>
    <property type="match status" value="1"/>
</dbReference>
<evidence type="ECO:0000256" key="1">
    <source>
        <dbReference type="ARBA" id="ARBA00004761"/>
    </source>
</evidence>
<dbReference type="InterPro" id="IPR000887">
    <property type="entry name" value="Aldlse_KDPG_KHG"/>
</dbReference>
<dbReference type="PANTHER" id="PTHR30246">
    <property type="entry name" value="2-KETO-3-DEOXY-6-PHOSPHOGLUCONATE ALDOLASE"/>
    <property type="match status" value="1"/>
</dbReference>
<evidence type="ECO:0000256" key="3">
    <source>
        <dbReference type="ARBA" id="ARBA00011233"/>
    </source>
</evidence>
<proteinExistence type="inferred from homology"/>
<evidence type="ECO:0000256" key="5">
    <source>
        <dbReference type="ARBA" id="ARBA00023277"/>
    </source>
</evidence>
<evidence type="ECO:0000256" key="4">
    <source>
        <dbReference type="ARBA" id="ARBA00023239"/>
    </source>
</evidence>
<dbReference type="EMBL" id="CP014224">
    <property type="protein sequence ID" value="ANW96618.1"/>
    <property type="molecule type" value="Genomic_DNA"/>
</dbReference>
<dbReference type="OrthoDB" id="9802667at2"/>
<dbReference type="CDD" id="cd00452">
    <property type="entry name" value="KDPG_aldolase"/>
    <property type="match status" value="1"/>
</dbReference>
<keyword evidence="7" id="KW-1185">Reference proteome</keyword>
<gene>
    <name evidence="6" type="ORF">AXE80_10165</name>
</gene>
<keyword evidence="5" id="KW-0119">Carbohydrate metabolism</keyword>
<dbReference type="InterPro" id="IPR013785">
    <property type="entry name" value="Aldolase_TIM"/>
</dbReference>
<organism evidence="6 7">
    <name type="scientific">Wenyingzhuangia fucanilytica</name>
    <dbReference type="NCBI Taxonomy" id="1790137"/>
    <lineage>
        <taxon>Bacteria</taxon>
        <taxon>Pseudomonadati</taxon>
        <taxon>Bacteroidota</taxon>
        <taxon>Flavobacteriia</taxon>
        <taxon>Flavobacteriales</taxon>
        <taxon>Flavobacteriaceae</taxon>
        <taxon>Wenyingzhuangia</taxon>
    </lineage>
</organism>
<name>A0A1B1Y798_9FLAO</name>
<dbReference type="Gene3D" id="3.20.20.70">
    <property type="entry name" value="Aldolase class I"/>
    <property type="match status" value="1"/>
</dbReference>
<dbReference type="PANTHER" id="PTHR30246:SF1">
    <property type="entry name" value="2-DEHYDRO-3-DEOXY-6-PHOSPHOGALACTONATE ALDOLASE-RELATED"/>
    <property type="match status" value="1"/>
</dbReference>
<dbReference type="AlphaFoldDB" id="A0A1B1Y798"/>
<comment type="similarity">
    <text evidence="2">Belongs to the KHG/KDPG aldolase family.</text>
</comment>
<dbReference type="GO" id="GO:0016829">
    <property type="term" value="F:lyase activity"/>
    <property type="evidence" value="ECO:0007669"/>
    <property type="project" value="UniProtKB-KW"/>
</dbReference>
<dbReference type="Proteomes" id="UP000092967">
    <property type="component" value="Chromosome"/>
</dbReference>